<dbReference type="GO" id="GO:0045892">
    <property type="term" value="P:negative regulation of DNA-templated transcription"/>
    <property type="evidence" value="ECO:0007669"/>
    <property type="project" value="InterPro"/>
</dbReference>
<accession>A0AAQ3KIL2</accession>
<dbReference type="EMBL" id="CP136894">
    <property type="protein sequence ID" value="WOL09342.1"/>
    <property type="molecule type" value="Genomic_DNA"/>
</dbReference>
<dbReference type="GO" id="GO:0006974">
    <property type="term" value="P:DNA damage response"/>
    <property type="evidence" value="ECO:0007669"/>
    <property type="project" value="InterPro"/>
</dbReference>
<evidence type="ECO:0000313" key="2">
    <source>
        <dbReference type="EMBL" id="WOL09342.1"/>
    </source>
</evidence>
<evidence type="ECO:0000313" key="3">
    <source>
        <dbReference type="Proteomes" id="UP001327560"/>
    </source>
</evidence>
<dbReference type="GO" id="GO:0000976">
    <property type="term" value="F:transcription cis-regulatory region binding"/>
    <property type="evidence" value="ECO:0007669"/>
    <property type="project" value="TreeGrafter"/>
</dbReference>
<dbReference type="InterPro" id="IPR034561">
    <property type="entry name" value="SNI1"/>
</dbReference>
<dbReference type="GO" id="GO:0005634">
    <property type="term" value="C:nucleus"/>
    <property type="evidence" value="ECO:0007669"/>
    <property type="project" value="InterPro"/>
</dbReference>
<reference evidence="2 3" key="1">
    <citation type="submission" date="2023-10" db="EMBL/GenBank/DDBJ databases">
        <title>Chromosome-scale genome assembly provides insights into flower coloration mechanisms of Canna indica.</title>
        <authorList>
            <person name="Li C."/>
        </authorList>
    </citation>
    <scope>NUCLEOTIDE SEQUENCE [LARGE SCALE GENOMIC DNA]</scope>
    <source>
        <tissue evidence="2">Flower</tissue>
    </source>
</reference>
<organism evidence="2 3">
    <name type="scientific">Canna indica</name>
    <name type="common">Indian-shot</name>
    <dbReference type="NCBI Taxonomy" id="4628"/>
    <lineage>
        <taxon>Eukaryota</taxon>
        <taxon>Viridiplantae</taxon>
        <taxon>Streptophyta</taxon>
        <taxon>Embryophyta</taxon>
        <taxon>Tracheophyta</taxon>
        <taxon>Spermatophyta</taxon>
        <taxon>Magnoliopsida</taxon>
        <taxon>Liliopsida</taxon>
        <taxon>Zingiberales</taxon>
        <taxon>Cannaceae</taxon>
        <taxon>Canna</taxon>
    </lineage>
</organism>
<keyword evidence="3" id="KW-1185">Reference proteome</keyword>
<dbReference type="AlphaFoldDB" id="A0AAQ3KIL2"/>
<evidence type="ECO:0000256" key="1">
    <source>
        <dbReference type="SAM" id="MobiDB-lite"/>
    </source>
</evidence>
<proteinExistence type="predicted"/>
<evidence type="ECO:0008006" key="4">
    <source>
        <dbReference type="Google" id="ProtNLM"/>
    </source>
</evidence>
<feature type="region of interest" description="Disordered" evidence="1">
    <location>
        <begin position="1"/>
        <end position="35"/>
    </location>
</feature>
<dbReference type="PANTHER" id="PTHR37243">
    <property type="entry name" value="NEGATIVE REGULATOR OF SYSTEMIC ACQUIRED RESISTANCE SNI1"/>
    <property type="match status" value="1"/>
</dbReference>
<sequence length="488" mass="55060">MKRRSSERRATAAAATSSCSQHQQKRHDNSNTGAWEENTMAILDSSGIKDSRDVQDDQLCFLEAVRSASLASDPPLAPSWRILNAIFQILVDCNSLELMMASYQLLIDLDKHYPRMYLSRSDNPESSSSDVSKIVVFEEAWSPFNFELGGEEGTSMDSCLFDSLRFSNLIEDIVETVNKSNVDLVIKPVGNLLVFQYLINVLEEDLSLRLTLYKETSNWLLLRESVLNILLGSRKLNFKSLVRDCMSILLKQCHHNILNNSQLLRTSEDTCIQSNQDSVVALATAFSELEKKTFIAVQIFLKLIMEFDVVRKQADSLGLTSRLDSFRLPILDIIVDELTYDKDSLPQFLMAFSDPKWKLELILQYFSKYLTKSSVRTRRSNDTQNDETLKGILSNFSTATKTKNTVKKVSSEAAQLLLTHAFQACLCLVHGPKQIASTIERTGATLPVICNSLISAFRNLREVDEDLEITSFAKEALFTAATVLRRKC</sequence>
<protein>
    <recommendedName>
        <fullName evidence="4">Negative regulator of systemic acquired resistance SNI1</fullName>
    </recommendedName>
</protein>
<dbReference type="GO" id="GO:0030915">
    <property type="term" value="C:Smc5-Smc6 complex"/>
    <property type="evidence" value="ECO:0007669"/>
    <property type="project" value="InterPro"/>
</dbReference>
<dbReference type="GO" id="GO:0010113">
    <property type="term" value="P:negative regulation of systemic acquired resistance"/>
    <property type="evidence" value="ECO:0007669"/>
    <property type="project" value="TreeGrafter"/>
</dbReference>
<name>A0AAQ3KIL2_9LILI</name>
<dbReference type="Proteomes" id="UP001327560">
    <property type="component" value="Chromosome 5"/>
</dbReference>
<dbReference type="PANTHER" id="PTHR37243:SF2">
    <property type="entry name" value="NEGATIVE REGULATOR OF SYSTEMIC ACQUIRED RESISTANCE SNI1"/>
    <property type="match status" value="1"/>
</dbReference>
<gene>
    <name evidence="2" type="ORF">Cni_G18095</name>
</gene>